<dbReference type="InterPro" id="IPR035952">
    <property type="entry name" value="Rhomboid-like_sf"/>
</dbReference>
<evidence type="ECO:0000256" key="7">
    <source>
        <dbReference type="RuleBase" id="RU363059"/>
    </source>
</evidence>
<dbReference type="Pfam" id="PF04511">
    <property type="entry name" value="DER1"/>
    <property type="match status" value="1"/>
</dbReference>
<dbReference type="GO" id="GO:0006950">
    <property type="term" value="P:response to stress"/>
    <property type="evidence" value="ECO:0007669"/>
    <property type="project" value="UniProtKB-ARBA"/>
</dbReference>
<dbReference type="OrthoDB" id="1716531at2759"/>
<keyword evidence="3 7" id="KW-0812">Transmembrane</keyword>
<feature type="transmembrane region" description="Helical" evidence="7">
    <location>
        <begin position="103"/>
        <end position="136"/>
    </location>
</feature>
<gene>
    <name evidence="9" type="ORF">RirG_016590</name>
</gene>
<evidence type="ECO:0000256" key="5">
    <source>
        <dbReference type="ARBA" id="ARBA00022989"/>
    </source>
</evidence>
<dbReference type="PANTHER" id="PTHR11009">
    <property type="entry name" value="DER1-LIKE PROTEIN, DERLIN"/>
    <property type="match status" value="1"/>
</dbReference>
<feature type="transmembrane region" description="Helical" evidence="7">
    <location>
        <begin position="61"/>
        <end position="83"/>
    </location>
</feature>
<name>A0A015LF11_RHIIW</name>
<comment type="caution">
    <text evidence="9">The sequence shown here is derived from an EMBL/GenBank/DDBJ whole genome shotgun (WGS) entry which is preliminary data.</text>
</comment>
<dbReference type="STRING" id="1432141.A0A015LF11"/>
<comment type="function">
    <text evidence="7">May be involved in the degradation of misfolded endoplasmic reticulum (ER) luminal proteins.</text>
</comment>
<accession>A0A015LF11</accession>
<evidence type="ECO:0000256" key="6">
    <source>
        <dbReference type="ARBA" id="ARBA00023136"/>
    </source>
</evidence>
<evidence type="ECO:0000256" key="8">
    <source>
        <dbReference type="SAM" id="MobiDB-lite"/>
    </source>
</evidence>
<reference evidence="9 10" key="1">
    <citation type="submission" date="2014-02" db="EMBL/GenBank/DDBJ databases">
        <title>Single nucleus genome sequencing reveals high similarity among nuclei of an endomycorrhizal fungus.</title>
        <authorList>
            <person name="Lin K."/>
            <person name="Geurts R."/>
            <person name="Zhang Z."/>
            <person name="Limpens E."/>
            <person name="Saunders D.G."/>
            <person name="Mu D."/>
            <person name="Pang E."/>
            <person name="Cao H."/>
            <person name="Cha H."/>
            <person name="Lin T."/>
            <person name="Zhou Q."/>
            <person name="Shang Y."/>
            <person name="Li Y."/>
            <person name="Ivanov S."/>
            <person name="Sharma T."/>
            <person name="Velzen R.V."/>
            <person name="Ruijter N.D."/>
            <person name="Aanen D.K."/>
            <person name="Win J."/>
            <person name="Kamoun S."/>
            <person name="Bisseling T."/>
            <person name="Huang S."/>
        </authorList>
    </citation>
    <scope>NUCLEOTIDE SEQUENCE [LARGE SCALE GENOMIC DNA]</scope>
    <source>
        <strain evidence="10">DAOM197198w</strain>
    </source>
</reference>
<sequence>MSRQQRQPQNEMVSWYKDMPICTRFLFTSFILVTVLGNTVIRPHYLVHIPQFTFYKLQIWRLYTSFFLYGLSLSGAFQLYFLYTYSRDVEIDKFLGRTADYVFFLLFEALTILIVGWFFGFSLFNQSLVMAIIYIWSQHHREAIVNFMFGIRFKGVYLPFVLLIFEMLQVGGIPWASLIGVFTGHIYHYLQEIYPATGGRRFLNTPQWLYYWFPTNISSASGIRTSFGTILNPGRNAPRTESTSRNWGRGYRLG</sequence>
<organism evidence="9 10">
    <name type="scientific">Rhizophagus irregularis (strain DAOM 197198w)</name>
    <name type="common">Glomus intraradices</name>
    <dbReference type="NCBI Taxonomy" id="1432141"/>
    <lineage>
        <taxon>Eukaryota</taxon>
        <taxon>Fungi</taxon>
        <taxon>Fungi incertae sedis</taxon>
        <taxon>Mucoromycota</taxon>
        <taxon>Glomeromycotina</taxon>
        <taxon>Glomeromycetes</taxon>
        <taxon>Glomerales</taxon>
        <taxon>Glomeraceae</taxon>
        <taxon>Rhizophagus</taxon>
    </lineage>
</organism>
<proteinExistence type="inferred from homology"/>
<keyword evidence="5 7" id="KW-1133">Transmembrane helix</keyword>
<evidence type="ECO:0000256" key="3">
    <source>
        <dbReference type="ARBA" id="ARBA00022692"/>
    </source>
</evidence>
<feature type="transmembrane region" description="Helical" evidence="7">
    <location>
        <begin position="21"/>
        <end position="41"/>
    </location>
</feature>
<keyword evidence="4 7" id="KW-0256">Endoplasmic reticulum</keyword>
<dbReference type="OMA" id="LWRCVTS"/>
<keyword evidence="6 7" id="KW-0472">Membrane</keyword>
<evidence type="ECO:0000256" key="1">
    <source>
        <dbReference type="ARBA" id="ARBA00004477"/>
    </source>
</evidence>
<feature type="transmembrane region" description="Helical" evidence="7">
    <location>
        <begin position="156"/>
        <end position="182"/>
    </location>
</feature>
<keyword evidence="10" id="KW-1185">Reference proteome</keyword>
<comment type="subcellular location">
    <subcellularLocation>
        <location evidence="1 7">Endoplasmic reticulum membrane</location>
        <topology evidence="1 7">Multi-pass membrane protein</topology>
    </subcellularLocation>
</comment>
<dbReference type="EMBL" id="JEMT01009329">
    <property type="protein sequence ID" value="EXX78264.1"/>
    <property type="molecule type" value="Genomic_DNA"/>
</dbReference>
<dbReference type="AlphaFoldDB" id="A0A015LF11"/>
<dbReference type="GO" id="GO:0005789">
    <property type="term" value="C:endoplasmic reticulum membrane"/>
    <property type="evidence" value="ECO:0007669"/>
    <property type="project" value="UniProtKB-SubCell"/>
</dbReference>
<evidence type="ECO:0000313" key="9">
    <source>
        <dbReference type="EMBL" id="EXX78264.1"/>
    </source>
</evidence>
<evidence type="ECO:0000313" key="10">
    <source>
        <dbReference type="Proteomes" id="UP000022910"/>
    </source>
</evidence>
<evidence type="ECO:0000256" key="4">
    <source>
        <dbReference type="ARBA" id="ARBA00022824"/>
    </source>
</evidence>
<dbReference type="Proteomes" id="UP000022910">
    <property type="component" value="Unassembled WGS sequence"/>
</dbReference>
<dbReference type="HOGENOM" id="CLU_051898_3_1_1"/>
<dbReference type="InterPro" id="IPR007599">
    <property type="entry name" value="DER1"/>
</dbReference>
<feature type="region of interest" description="Disordered" evidence="8">
    <location>
        <begin position="234"/>
        <end position="254"/>
    </location>
</feature>
<dbReference type="SUPFAM" id="SSF144091">
    <property type="entry name" value="Rhomboid-like"/>
    <property type="match status" value="1"/>
</dbReference>
<comment type="similarity">
    <text evidence="2 7">Belongs to the derlin family.</text>
</comment>
<protein>
    <recommendedName>
        <fullName evidence="7">Derlin</fullName>
    </recommendedName>
</protein>
<evidence type="ECO:0000256" key="2">
    <source>
        <dbReference type="ARBA" id="ARBA00008917"/>
    </source>
</evidence>